<protein>
    <recommendedName>
        <fullName evidence="3">DUF2971 domain-containing protein</fullName>
    </recommendedName>
</protein>
<comment type="caution">
    <text evidence="1">The sequence shown here is derived from an EMBL/GenBank/DDBJ whole genome shotgun (WGS) entry which is preliminary data.</text>
</comment>
<reference evidence="1" key="1">
    <citation type="submission" date="2020-05" db="EMBL/GenBank/DDBJ databases">
        <title>Genomic Encyclopedia of Type Strains, Phase IV (KMG-V): Genome sequencing to study the core and pangenomes of soil and plant-associated prokaryotes.</title>
        <authorList>
            <person name="Whitman W."/>
        </authorList>
    </citation>
    <scope>NUCLEOTIDE SEQUENCE</scope>
    <source>
        <strain evidence="1">16F</strain>
    </source>
</reference>
<dbReference type="Proteomes" id="UP000610746">
    <property type="component" value="Unassembled WGS sequence"/>
</dbReference>
<name>A0A8J8G983_9FLAO</name>
<organism evidence="1 2">
    <name type="scientific">Frigoriflavimonas asaccharolytica</name>
    <dbReference type="NCBI Taxonomy" id="2735899"/>
    <lineage>
        <taxon>Bacteria</taxon>
        <taxon>Pseudomonadati</taxon>
        <taxon>Bacteroidota</taxon>
        <taxon>Flavobacteriia</taxon>
        <taxon>Flavobacteriales</taxon>
        <taxon>Weeksellaceae</taxon>
        <taxon>Frigoriflavimonas</taxon>
    </lineage>
</organism>
<evidence type="ECO:0000313" key="2">
    <source>
        <dbReference type="Proteomes" id="UP000610746"/>
    </source>
</evidence>
<evidence type="ECO:0008006" key="3">
    <source>
        <dbReference type="Google" id="ProtNLM"/>
    </source>
</evidence>
<keyword evidence="2" id="KW-1185">Reference proteome</keyword>
<dbReference type="EMBL" id="JABSNO010000003">
    <property type="protein sequence ID" value="NRS91600.1"/>
    <property type="molecule type" value="Genomic_DNA"/>
</dbReference>
<dbReference type="RefSeq" id="WP_173778222.1">
    <property type="nucleotide sequence ID" value="NZ_JABSNO010000003.1"/>
</dbReference>
<sequence length="262" mass="31105">MVYHYTSIKTLGLILKNRKIRFTRFDLLDDQTETEGLPELLQKRYFLSCWVHEERENIPQWAMYASEGVRIEFPAKWYKKHPIPIAGTDKVMYSFPVPDDQFLKNMFLILPFKEYFNVEKGYTFVPPLDEQDGLLTKVIYSEDYVKLKESYWNNSEDGNEIKMIHQAAPIKFKDSYWSFQNEIRYYIQAVVKYEDVFKLPQFLDVEISDEALKNIKVKLYPNCSEENKILVESLLKNFLPDIGLSSSIERSRLDGKYRPKNT</sequence>
<dbReference type="AlphaFoldDB" id="A0A8J8G983"/>
<evidence type="ECO:0000313" key="1">
    <source>
        <dbReference type="EMBL" id="NRS91600.1"/>
    </source>
</evidence>
<gene>
    <name evidence="1" type="ORF">HNQ03_000667</name>
</gene>
<proteinExistence type="predicted"/>
<accession>A0A8J8G983</accession>